<dbReference type="InterPro" id="IPR005467">
    <property type="entry name" value="His_kinase_dom"/>
</dbReference>
<dbReference type="Pfam" id="PF01590">
    <property type="entry name" value="GAF"/>
    <property type="match status" value="1"/>
</dbReference>
<dbReference type="InterPro" id="IPR003661">
    <property type="entry name" value="HisK_dim/P_dom"/>
</dbReference>
<dbReference type="Gene3D" id="3.30.565.10">
    <property type="entry name" value="Histidine kinase-like ATPase, C-terminal domain"/>
    <property type="match status" value="1"/>
</dbReference>
<keyword evidence="9" id="KW-0067">ATP-binding</keyword>
<dbReference type="InterPro" id="IPR004358">
    <property type="entry name" value="Sig_transdc_His_kin-like_C"/>
</dbReference>
<keyword evidence="11" id="KW-0902">Two-component regulatory system</keyword>
<comment type="catalytic activity">
    <reaction evidence="1">
        <text>ATP + protein L-histidine = ADP + protein N-phospho-L-histidine.</text>
        <dbReference type="EC" id="2.7.13.3"/>
    </reaction>
</comment>
<dbReference type="GO" id="GO:0005886">
    <property type="term" value="C:plasma membrane"/>
    <property type="evidence" value="ECO:0007669"/>
    <property type="project" value="TreeGrafter"/>
</dbReference>
<dbReference type="Proteomes" id="UP000298460">
    <property type="component" value="Unassembled WGS sequence"/>
</dbReference>
<name>A0A4Z0QYX2_9FIRM</name>
<evidence type="ECO:0000256" key="14">
    <source>
        <dbReference type="SAM" id="Phobius"/>
    </source>
</evidence>
<dbReference type="InterPro" id="IPR014729">
    <property type="entry name" value="Rossmann-like_a/b/a_fold"/>
</dbReference>
<feature type="transmembrane region" description="Helical" evidence="14">
    <location>
        <begin position="448"/>
        <end position="468"/>
    </location>
</feature>
<keyword evidence="10 14" id="KW-1133">Transmembrane helix</keyword>
<keyword evidence="8 16" id="KW-0418">Kinase</keyword>
<evidence type="ECO:0000256" key="10">
    <source>
        <dbReference type="ARBA" id="ARBA00022989"/>
    </source>
</evidence>
<dbReference type="Pfam" id="PF02702">
    <property type="entry name" value="KdpD"/>
    <property type="match status" value="1"/>
</dbReference>
<dbReference type="PROSITE" id="PS50109">
    <property type="entry name" value="HIS_KIN"/>
    <property type="match status" value="1"/>
</dbReference>
<dbReference type="PRINTS" id="PR00344">
    <property type="entry name" value="BCTRLSENSOR"/>
</dbReference>
<accession>A0A4Z0QYX2</accession>
<dbReference type="Gene3D" id="3.40.50.300">
    <property type="entry name" value="P-loop containing nucleotide triphosphate hydrolases"/>
    <property type="match status" value="1"/>
</dbReference>
<evidence type="ECO:0000256" key="3">
    <source>
        <dbReference type="ARBA" id="ARBA00012438"/>
    </source>
</evidence>
<evidence type="ECO:0000259" key="15">
    <source>
        <dbReference type="PROSITE" id="PS50109"/>
    </source>
</evidence>
<dbReference type="SUPFAM" id="SSF55874">
    <property type="entry name" value="ATPase domain of HSP90 chaperone/DNA topoisomerase II/histidine kinase"/>
    <property type="match status" value="1"/>
</dbReference>
<dbReference type="InterPro" id="IPR052023">
    <property type="entry name" value="Histidine_kinase_KdpD"/>
</dbReference>
<dbReference type="CDD" id="cd01987">
    <property type="entry name" value="USP_KdpD-like"/>
    <property type="match status" value="1"/>
</dbReference>
<dbReference type="FunFam" id="3.40.50.300:FF:000483">
    <property type="entry name" value="Sensor histidine kinase KdpD"/>
    <property type="match status" value="1"/>
</dbReference>
<evidence type="ECO:0000256" key="4">
    <source>
        <dbReference type="ARBA" id="ARBA00022553"/>
    </source>
</evidence>
<dbReference type="EC" id="2.7.13.3" evidence="3"/>
<keyword evidence="6 14" id="KW-0812">Transmembrane</keyword>
<protein>
    <recommendedName>
        <fullName evidence="3">histidine kinase</fullName>
        <ecNumber evidence="3">2.7.13.3</ecNumber>
    </recommendedName>
</protein>
<dbReference type="InterPro" id="IPR036097">
    <property type="entry name" value="HisK_dim/P_sf"/>
</dbReference>
<comment type="subcellular location">
    <subcellularLocation>
        <location evidence="2">Membrane</location>
        <topology evidence="2">Multi-pass membrane protein</topology>
    </subcellularLocation>
</comment>
<sequence>MVNYDKERPNPDILLEGIRSNESRETGKLKIFFGYAAGVGKTYAMLDDAREQLKSGIDVVVGYVEPHTRPETMQLLDGLPVLPPKVVEHKNIQLKEFDLDAALKRKAQLILVDELAHSNADGVRNRKRYQDIEELLNAGIDVYTTINVQHIESLNDVVQDITKINVRETVPDYIFDSANKVKLIDIEPDELLRRFEKGKIYRPERAETALNNFFTKENLRLLREIAMRKAADRISHDNQNERRMAEKMASIKLLVCISTSPSSAKCIRWTARTAEAFHAPWIAVYVENMESQYFTESENKNIRANLDLAARLGAEIVTLNGHDVATVVAEYAKLSGITNIVIGKSRNKKTLKNIFEMNLEDKLISLLSSIEIHIIPGDPTQNPYRKPRRKQIRKNLFLSWYDTLKTSGLLTAATLLSMGLRALDIGDHNIIMVYILSVLVVSRITMGYFYGIVASILSVIAFNFFFTVPYYTLNTIQPGYPITFVIMFLVAFITSALTVRIKIQARLAVEREHRTGVLYEINKKLLVTRGLKNIVALTNEYITKLFVRSVIFYTQDPGNSSTGALMQPPSDTDASFMLSEDERAVAHWVFINKKRAGAGTDTLMGAGAFYMPVISQGNVLGVIGLSCTKGNLSQSNRSFLRMIASQVAMALERQYLSDEQHRILLESEKEKMRSNLLRAISHDLRTPLTGILGASSAILENRLDLQTHDKLVTDIKEDSQWLIRMVENLLSVTRINEGTMNVAKAPEAAEEIVAEAISRIRKRFSDQKISVRVPDELLMVPMDGTLIEQVLINLIENAIKHSPEDSVIEVKVEKSGGHAVFEVIDNGNGIAEQDFPYLFESYIPNGQRSSDSSRGMGIGLTICMSIIKAHHGKMEAANKKTGGAIFRFTLPLERGEDNK</sequence>
<dbReference type="CDD" id="cd00075">
    <property type="entry name" value="HATPase"/>
    <property type="match status" value="1"/>
</dbReference>
<dbReference type="Gene3D" id="3.40.50.620">
    <property type="entry name" value="HUPs"/>
    <property type="match status" value="1"/>
</dbReference>
<dbReference type="InterPro" id="IPR029016">
    <property type="entry name" value="GAF-like_dom_sf"/>
</dbReference>
<keyword evidence="4" id="KW-0597">Phosphoprotein</keyword>
<dbReference type="AlphaFoldDB" id="A0A4Z0QYX2"/>
<dbReference type="GO" id="GO:0000155">
    <property type="term" value="F:phosphorelay sensor kinase activity"/>
    <property type="evidence" value="ECO:0007669"/>
    <property type="project" value="InterPro"/>
</dbReference>
<dbReference type="Pfam" id="PF13493">
    <property type="entry name" value="DUF4118"/>
    <property type="match status" value="1"/>
</dbReference>
<dbReference type="OrthoDB" id="9806130at2"/>
<gene>
    <name evidence="16" type="ORF">E4K67_27020</name>
</gene>
<organism evidence="16 17">
    <name type="scientific">Desulfosporosinus fructosivorans</name>
    <dbReference type="NCBI Taxonomy" id="2018669"/>
    <lineage>
        <taxon>Bacteria</taxon>
        <taxon>Bacillati</taxon>
        <taxon>Bacillota</taxon>
        <taxon>Clostridia</taxon>
        <taxon>Eubacteriales</taxon>
        <taxon>Desulfitobacteriaceae</taxon>
        <taxon>Desulfosporosinus</taxon>
    </lineage>
</organism>
<comment type="caution">
    <text evidence="16">The sequence shown here is derived from an EMBL/GenBank/DDBJ whole genome shotgun (WGS) entry which is preliminary data.</text>
</comment>
<dbReference type="InterPro" id="IPR036890">
    <property type="entry name" value="HATPase_C_sf"/>
</dbReference>
<dbReference type="InterPro" id="IPR003594">
    <property type="entry name" value="HATPase_dom"/>
</dbReference>
<evidence type="ECO:0000256" key="9">
    <source>
        <dbReference type="ARBA" id="ARBA00022840"/>
    </source>
</evidence>
<evidence type="ECO:0000256" key="1">
    <source>
        <dbReference type="ARBA" id="ARBA00000085"/>
    </source>
</evidence>
<evidence type="ECO:0000256" key="2">
    <source>
        <dbReference type="ARBA" id="ARBA00004141"/>
    </source>
</evidence>
<evidence type="ECO:0000313" key="17">
    <source>
        <dbReference type="Proteomes" id="UP000298460"/>
    </source>
</evidence>
<evidence type="ECO:0000256" key="11">
    <source>
        <dbReference type="ARBA" id="ARBA00023012"/>
    </source>
</evidence>
<dbReference type="Pfam" id="PF02518">
    <property type="entry name" value="HATPase_c"/>
    <property type="match status" value="1"/>
</dbReference>
<dbReference type="InterPro" id="IPR025201">
    <property type="entry name" value="KdpD_TM"/>
</dbReference>
<dbReference type="InterPro" id="IPR038318">
    <property type="entry name" value="KdpD_sf"/>
</dbReference>
<dbReference type="InterPro" id="IPR027417">
    <property type="entry name" value="P-loop_NTPase"/>
</dbReference>
<dbReference type="PANTHER" id="PTHR45569:SF1">
    <property type="entry name" value="SENSOR PROTEIN KDPD"/>
    <property type="match status" value="1"/>
</dbReference>
<dbReference type="FunFam" id="3.30.565.10:FF:000042">
    <property type="entry name" value="Two-component sensor histidine kinase KdpD"/>
    <property type="match status" value="1"/>
</dbReference>
<dbReference type="Gene3D" id="1.20.120.620">
    <property type="entry name" value="Backbone structure of the membrane domain of e. Coli histidine kinase receptor kdpd"/>
    <property type="match status" value="1"/>
</dbReference>
<evidence type="ECO:0000256" key="5">
    <source>
        <dbReference type="ARBA" id="ARBA00022679"/>
    </source>
</evidence>
<feature type="transmembrane region" description="Helical" evidence="14">
    <location>
        <begin position="480"/>
        <end position="501"/>
    </location>
</feature>
<dbReference type="CDD" id="cd00082">
    <property type="entry name" value="HisKA"/>
    <property type="match status" value="1"/>
</dbReference>
<evidence type="ECO:0000256" key="13">
    <source>
        <dbReference type="ARBA" id="ARBA00057300"/>
    </source>
</evidence>
<dbReference type="GO" id="GO:0005524">
    <property type="term" value="F:ATP binding"/>
    <property type="evidence" value="ECO:0007669"/>
    <property type="project" value="UniProtKB-KW"/>
</dbReference>
<evidence type="ECO:0000256" key="6">
    <source>
        <dbReference type="ARBA" id="ARBA00022692"/>
    </source>
</evidence>
<feature type="transmembrane region" description="Helical" evidence="14">
    <location>
        <begin position="422"/>
        <end position="441"/>
    </location>
</feature>
<dbReference type="InterPro" id="IPR003018">
    <property type="entry name" value="GAF"/>
</dbReference>
<keyword evidence="7" id="KW-0547">Nucleotide-binding</keyword>
<proteinExistence type="predicted"/>
<dbReference type="Pfam" id="PF00512">
    <property type="entry name" value="HisKA"/>
    <property type="match status" value="1"/>
</dbReference>
<dbReference type="SMART" id="SM00387">
    <property type="entry name" value="HATPase_c"/>
    <property type="match status" value="1"/>
</dbReference>
<dbReference type="RefSeq" id="WP_135552473.1">
    <property type="nucleotide sequence ID" value="NZ_SPQQ01000019.1"/>
</dbReference>
<dbReference type="SUPFAM" id="SSF47384">
    <property type="entry name" value="Homodimeric domain of signal transducing histidine kinase"/>
    <property type="match status" value="1"/>
</dbReference>
<comment type="function">
    <text evidence="13">Member of the two-component regulatory system KdpD/KdpE involved in the regulation of the kdp operon. KdpD may function as a membrane-associated protein kinase that phosphorylates KdpE in response to environmental signals.</text>
</comment>
<feature type="domain" description="Histidine kinase" evidence="15">
    <location>
        <begin position="679"/>
        <end position="894"/>
    </location>
</feature>
<dbReference type="SUPFAM" id="SSF52402">
    <property type="entry name" value="Adenine nucleotide alpha hydrolases-like"/>
    <property type="match status" value="1"/>
</dbReference>
<dbReference type="InterPro" id="IPR003852">
    <property type="entry name" value="Sig_transdc_His_kinase_KdpD_N"/>
</dbReference>
<dbReference type="Gene3D" id="1.10.287.130">
    <property type="match status" value="1"/>
</dbReference>
<keyword evidence="5" id="KW-0808">Transferase</keyword>
<dbReference type="GO" id="GO:0042802">
    <property type="term" value="F:identical protein binding"/>
    <property type="evidence" value="ECO:0007669"/>
    <property type="project" value="UniProtKB-ARBA"/>
</dbReference>
<dbReference type="GO" id="GO:0005737">
    <property type="term" value="C:cytoplasm"/>
    <property type="evidence" value="ECO:0007669"/>
    <property type="project" value="UniProtKB-ARBA"/>
</dbReference>
<dbReference type="EMBL" id="SPQQ01000019">
    <property type="protein sequence ID" value="TGE35143.1"/>
    <property type="molecule type" value="Genomic_DNA"/>
</dbReference>
<evidence type="ECO:0000313" key="16">
    <source>
        <dbReference type="EMBL" id="TGE35143.1"/>
    </source>
</evidence>
<dbReference type="Gene3D" id="3.30.450.40">
    <property type="match status" value="1"/>
</dbReference>
<keyword evidence="12 14" id="KW-0472">Membrane</keyword>
<keyword evidence="17" id="KW-1185">Reference proteome</keyword>
<evidence type="ECO:0000256" key="12">
    <source>
        <dbReference type="ARBA" id="ARBA00023136"/>
    </source>
</evidence>
<dbReference type="PANTHER" id="PTHR45569">
    <property type="entry name" value="SENSOR PROTEIN KDPD"/>
    <property type="match status" value="1"/>
</dbReference>
<dbReference type="SUPFAM" id="SSF55781">
    <property type="entry name" value="GAF domain-like"/>
    <property type="match status" value="2"/>
</dbReference>
<evidence type="ECO:0000256" key="8">
    <source>
        <dbReference type="ARBA" id="ARBA00022777"/>
    </source>
</evidence>
<evidence type="ECO:0000256" key="7">
    <source>
        <dbReference type="ARBA" id="ARBA00022741"/>
    </source>
</evidence>
<reference evidence="16 17" key="1">
    <citation type="submission" date="2019-03" db="EMBL/GenBank/DDBJ databases">
        <title>Draft Genome Sequence of Desulfosporosinus fructosivorans Strain 63.6F, Isolated from Marine Sediment in the Baltic Sea.</title>
        <authorList>
            <person name="Hausmann B."/>
            <person name="Vandieken V."/>
            <person name="Pjevac P."/>
            <person name="Schreck K."/>
            <person name="Herbold C.W."/>
            <person name="Loy A."/>
        </authorList>
    </citation>
    <scope>NUCLEOTIDE SEQUENCE [LARGE SCALE GENOMIC DNA]</scope>
    <source>
        <strain evidence="16 17">63.6F</strain>
    </source>
</reference>
<dbReference type="SMART" id="SM00388">
    <property type="entry name" value="HisKA"/>
    <property type="match status" value="1"/>
</dbReference>